<name>A0A0G2HSQ6_9EURO</name>
<gene>
    <name evidence="1" type="ORF">EMCG_00641</name>
</gene>
<accession>A0A0G2HSQ6</accession>
<dbReference type="OrthoDB" id="4171208at2759"/>
<evidence type="ECO:0000313" key="2">
    <source>
        <dbReference type="Proteomes" id="UP000034164"/>
    </source>
</evidence>
<reference evidence="2" key="1">
    <citation type="journal article" date="2015" name="PLoS Genet.">
        <title>The dynamic genome and transcriptome of the human fungal pathogen Blastomyces and close relative Emmonsia.</title>
        <authorList>
            <person name="Munoz J.F."/>
            <person name="Gauthier G.M."/>
            <person name="Desjardins C.A."/>
            <person name="Gallo J.E."/>
            <person name="Holder J."/>
            <person name="Sullivan T.D."/>
            <person name="Marty A.J."/>
            <person name="Carmen J.C."/>
            <person name="Chen Z."/>
            <person name="Ding L."/>
            <person name="Gujja S."/>
            <person name="Magrini V."/>
            <person name="Misas E."/>
            <person name="Mitreva M."/>
            <person name="Priest M."/>
            <person name="Saif S."/>
            <person name="Whiston E.A."/>
            <person name="Young S."/>
            <person name="Zeng Q."/>
            <person name="Goldman W.E."/>
            <person name="Mardis E.R."/>
            <person name="Taylor J.W."/>
            <person name="McEwen J.G."/>
            <person name="Clay O.K."/>
            <person name="Klein B.S."/>
            <person name="Cuomo C.A."/>
        </authorList>
    </citation>
    <scope>NUCLEOTIDE SEQUENCE [LARGE SCALE GENOMIC DNA]</scope>
    <source>
        <strain evidence="2">UAMH 3008</strain>
    </source>
</reference>
<comment type="caution">
    <text evidence="1">The sequence shown here is derived from an EMBL/GenBank/DDBJ whole genome shotgun (WGS) entry which is preliminary data.</text>
</comment>
<sequence length="168" mass="18917">MEMFNNIFKQLSKPQHDSYVMLIVSPEPARYQTAIHIVPEDPSIIERTRSAPPRLPRSVSVRSRVPLGNLTTGILEGQDFTDALKQLTQLVRKAYDDITANSKNDVLVSSDAVNDSNEKILCRCEHAFRQGFRQVSKSKSLALPRGCMQSTLRAFHDQGQDAFGTTRR</sequence>
<dbReference type="EMBL" id="LCZI01001369">
    <property type="protein sequence ID" value="KKZ61063.1"/>
    <property type="molecule type" value="Genomic_DNA"/>
</dbReference>
<dbReference type="AlphaFoldDB" id="A0A0G2HSQ6"/>
<protein>
    <submittedName>
        <fullName evidence="1">Uncharacterized protein</fullName>
    </submittedName>
</protein>
<organism evidence="1 2">
    <name type="scientific">[Emmonsia] crescens</name>
    <dbReference type="NCBI Taxonomy" id="73230"/>
    <lineage>
        <taxon>Eukaryota</taxon>
        <taxon>Fungi</taxon>
        <taxon>Dikarya</taxon>
        <taxon>Ascomycota</taxon>
        <taxon>Pezizomycotina</taxon>
        <taxon>Eurotiomycetes</taxon>
        <taxon>Eurotiomycetidae</taxon>
        <taxon>Onygenales</taxon>
        <taxon>Ajellomycetaceae</taxon>
        <taxon>Emergomyces</taxon>
    </lineage>
</organism>
<evidence type="ECO:0000313" key="1">
    <source>
        <dbReference type="EMBL" id="KKZ61063.1"/>
    </source>
</evidence>
<dbReference type="Proteomes" id="UP000034164">
    <property type="component" value="Unassembled WGS sequence"/>
</dbReference>
<dbReference type="VEuPathDB" id="FungiDB:EMCG_00641"/>
<proteinExistence type="predicted"/>